<evidence type="ECO:0000313" key="3">
    <source>
        <dbReference type="Proteomes" id="UP001320876"/>
    </source>
</evidence>
<proteinExistence type="predicted"/>
<keyword evidence="1" id="KW-1133">Transmembrane helix</keyword>
<organism evidence="2 3">
    <name type="scientific">Luteolibacter arcticus</name>
    <dbReference type="NCBI Taxonomy" id="1581411"/>
    <lineage>
        <taxon>Bacteria</taxon>
        <taxon>Pseudomonadati</taxon>
        <taxon>Verrucomicrobiota</taxon>
        <taxon>Verrucomicrobiia</taxon>
        <taxon>Verrucomicrobiales</taxon>
        <taxon>Verrucomicrobiaceae</taxon>
        <taxon>Luteolibacter</taxon>
    </lineage>
</organism>
<feature type="transmembrane region" description="Helical" evidence="1">
    <location>
        <begin position="109"/>
        <end position="134"/>
    </location>
</feature>
<evidence type="ECO:0000313" key="2">
    <source>
        <dbReference type="EMBL" id="MCW1926308.1"/>
    </source>
</evidence>
<accession>A0ABT3GS03</accession>
<dbReference type="RefSeq" id="WP_264490416.1">
    <property type="nucleotide sequence ID" value="NZ_JAPDDT010000023.1"/>
</dbReference>
<keyword evidence="3" id="KW-1185">Reference proteome</keyword>
<keyword evidence="1" id="KW-0812">Transmembrane</keyword>
<feature type="transmembrane region" description="Helical" evidence="1">
    <location>
        <begin position="41"/>
        <end position="62"/>
    </location>
</feature>
<comment type="caution">
    <text evidence="2">The sequence shown here is derived from an EMBL/GenBank/DDBJ whole genome shotgun (WGS) entry which is preliminary data.</text>
</comment>
<protein>
    <recommendedName>
        <fullName evidence="4">Transmembrane protein (PGPGW)</fullName>
    </recommendedName>
</protein>
<keyword evidence="1" id="KW-0472">Membrane</keyword>
<evidence type="ECO:0008006" key="4">
    <source>
        <dbReference type="Google" id="ProtNLM"/>
    </source>
</evidence>
<dbReference type="Proteomes" id="UP001320876">
    <property type="component" value="Unassembled WGS sequence"/>
</dbReference>
<reference evidence="2 3" key="1">
    <citation type="submission" date="2022-10" db="EMBL/GenBank/DDBJ databases">
        <title>Luteolibacter arcticus strain CCTCC AB 2014275, whole genome shotgun sequencing project.</title>
        <authorList>
            <person name="Zhao G."/>
            <person name="Shen L."/>
        </authorList>
    </citation>
    <scope>NUCLEOTIDE SEQUENCE [LARGE SCALE GENOMIC DNA]</scope>
    <source>
        <strain evidence="2 3">CCTCC AB 2014275</strain>
    </source>
</reference>
<name>A0ABT3GS03_9BACT</name>
<dbReference type="EMBL" id="JAPDDT010000023">
    <property type="protein sequence ID" value="MCW1926308.1"/>
    <property type="molecule type" value="Genomic_DNA"/>
</dbReference>
<sequence>MFEALKQSWRDFKRSRPGKRFQDRYERNREARSGRSTWTRFLKPLAAVLLIAAGILFCIIPGPGLPLLVIGAGLLADVSRRIAVVLDWLELRARALITACLRWWSRASIAAKTAAVISLATLATGLAYGIFPIITGPS</sequence>
<evidence type="ECO:0000256" key="1">
    <source>
        <dbReference type="SAM" id="Phobius"/>
    </source>
</evidence>
<gene>
    <name evidence="2" type="ORF">OKA05_27385</name>
</gene>